<feature type="signal peptide" evidence="2">
    <location>
        <begin position="1"/>
        <end position="15"/>
    </location>
</feature>
<reference evidence="3 4" key="1">
    <citation type="submission" date="2019-03" db="EMBL/GenBank/DDBJ databases">
        <title>Primorskyibacter sp. SS33 isolated from sediments.</title>
        <authorList>
            <person name="Xunke S."/>
        </authorList>
    </citation>
    <scope>NUCLEOTIDE SEQUENCE [LARGE SCALE GENOMIC DNA]</scope>
    <source>
        <strain evidence="3 4">SS33</strain>
    </source>
</reference>
<dbReference type="EMBL" id="SNAA01000019">
    <property type="protein sequence ID" value="TDL76006.1"/>
    <property type="molecule type" value="Genomic_DNA"/>
</dbReference>
<gene>
    <name evidence="3" type="ORF">E2L08_14335</name>
</gene>
<dbReference type="OrthoDB" id="10016200at2"/>
<proteinExistence type="predicted"/>
<feature type="compositionally biased region" description="Basic and acidic residues" evidence="1">
    <location>
        <begin position="32"/>
        <end position="46"/>
    </location>
</feature>
<feature type="chain" id="PRO_5020587107" evidence="2">
    <location>
        <begin position="16"/>
        <end position="239"/>
    </location>
</feature>
<evidence type="ECO:0000313" key="3">
    <source>
        <dbReference type="EMBL" id="TDL76006.1"/>
    </source>
</evidence>
<keyword evidence="4" id="KW-1185">Reference proteome</keyword>
<dbReference type="Proteomes" id="UP000295701">
    <property type="component" value="Unassembled WGS sequence"/>
</dbReference>
<keyword evidence="2" id="KW-0732">Signal</keyword>
<evidence type="ECO:0000256" key="1">
    <source>
        <dbReference type="SAM" id="MobiDB-lite"/>
    </source>
</evidence>
<feature type="compositionally biased region" description="Gly residues" evidence="1">
    <location>
        <begin position="208"/>
        <end position="217"/>
    </location>
</feature>
<evidence type="ECO:0000313" key="4">
    <source>
        <dbReference type="Proteomes" id="UP000295701"/>
    </source>
</evidence>
<feature type="region of interest" description="Disordered" evidence="1">
    <location>
        <begin position="26"/>
        <end position="90"/>
    </location>
</feature>
<feature type="compositionally biased region" description="Pro residues" evidence="1">
    <location>
        <begin position="230"/>
        <end position="239"/>
    </location>
</feature>
<protein>
    <submittedName>
        <fullName evidence="3">Uncharacterized protein</fullName>
    </submittedName>
</protein>
<dbReference type="RefSeq" id="WP_133397786.1">
    <property type="nucleotide sequence ID" value="NZ_SNAA01000019.1"/>
</dbReference>
<accession>A0A4R6A4I0</accession>
<dbReference type="AlphaFoldDB" id="A0A4R6A4I0"/>
<sequence length="239" mass="24393">MLAGLILLSVMGAFALPVMMNDHDDDGSDDAAGARDGTDDAGRGDLLDEIAPRPPVPCTVETGPDDVAPTDPEGGGAGGTPPDEVALPDDPLIDTPPPGTHVVEGFDPTEQVLTLRLPVDASDFHIDDGDPDAVPPVAPSIGFAYPDGAVTLLFPGLGLAPDDAVMVERIDGTGDPQTVEQMLSDEGVIQPTDPDPNALLLEPEDAGCGRGDTGGDPPGTDLEPDFSLAPAPPDPFARI</sequence>
<feature type="region of interest" description="Disordered" evidence="1">
    <location>
        <begin position="187"/>
        <end position="239"/>
    </location>
</feature>
<evidence type="ECO:0000256" key="2">
    <source>
        <dbReference type="SAM" id="SignalP"/>
    </source>
</evidence>
<name>A0A4R6A4I0_9RHOB</name>
<comment type="caution">
    <text evidence="3">The sequence shown here is derived from an EMBL/GenBank/DDBJ whole genome shotgun (WGS) entry which is preliminary data.</text>
</comment>
<organism evidence="3 4">
    <name type="scientific">Palleronia sediminis</name>
    <dbReference type="NCBI Taxonomy" id="2547833"/>
    <lineage>
        <taxon>Bacteria</taxon>
        <taxon>Pseudomonadati</taxon>
        <taxon>Pseudomonadota</taxon>
        <taxon>Alphaproteobacteria</taxon>
        <taxon>Rhodobacterales</taxon>
        <taxon>Roseobacteraceae</taxon>
        <taxon>Palleronia</taxon>
    </lineage>
</organism>